<organism evidence="9 10">
    <name type="scientific">Bifidobacterium bombi DSM 19703</name>
    <dbReference type="NCBI Taxonomy" id="1341695"/>
    <lineage>
        <taxon>Bacteria</taxon>
        <taxon>Bacillati</taxon>
        <taxon>Actinomycetota</taxon>
        <taxon>Actinomycetes</taxon>
        <taxon>Bifidobacteriales</taxon>
        <taxon>Bifidobacteriaceae</taxon>
        <taxon>Bifidobacterium</taxon>
    </lineage>
</organism>
<dbReference type="Gene3D" id="1.10.3720.10">
    <property type="entry name" value="MetI-like"/>
    <property type="match status" value="1"/>
</dbReference>
<evidence type="ECO:0000313" key="10">
    <source>
        <dbReference type="Proteomes" id="UP000028730"/>
    </source>
</evidence>
<feature type="transmembrane region" description="Helical" evidence="7">
    <location>
        <begin position="105"/>
        <end position="128"/>
    </location>
</feature>
<keyword evidence="3" id="KW-1003">Cell membrane</keyword>
<feature type="transmembrane region" description="Helical" evidence="7">
    <location>
        <begin position="217"/>
        <end position="238"/>
    </location>
</feature>
<evidence type="ECO:0000256" key="5">
    <source>
        <dbReference type="ARBA" id="ARBA00022989"/>
    </source>
</evidence>
<evidence type="ECO:0000256" key="1">
    <source>
        <dbReference type="ARBA" id="ARBA00004651"/>
    </source>
</evidence>
<dbReference type="PANTHER" id="PTHR43005">
    <property type="entry name" value="BLR7065 PROTEIN"/>
    <property type="match status" value="1"/>
</dbReference>
<dbReference type="PROSITE" id="PS50928">
    <property type="entry name" value="ABC_TM1"/>
    <property type="match status" value="1"/>
</dbReference>
<accession>A0A080N399</accession>
<evidence type="ECO:0000256" key="4">
    <source>
        <dbReference type="ARBA" id="ARBA00022692"/>
    </source>
</evidence>
<keyword evidence="2 7" id="KW-0813">Transport</keyword>
<feature type="transmembrane region" description="Helical" evidence="7">
    <location>
        <begin position="148"/>
        <end position="164"/>
    </location>
</feature>
<comment type="subcellular location">
    <subcellularLocation>
        <location evidence="1 7">Cell membrane</location>
        <topology evidence="1 7">Multi-pass membrane protein</topology>
    </subcellularLocation>
</comment>
<evidence type="ECO:0000256" key="7">
    <source>
        <dbReference type="RuleBase" id="RU363032"/>
    </source>
</evidence>
<name>A0A080N399_9BIFI</name>
<keyword evidence="4 7" id="KW-0812">Transmembrane</keyword>
<feature type="transmembrane region" description="Helical" evidence="7">
    <location>
        <begin position="12"/>
        <end position="31"/>
    </location>
</feature>
<proteinExistence type="inferred from homology"/>
<dbReference type="Pfam" id="PF00528">
    <property type="entry name" value="BPD_transp_1"/>
    <property type="match status" value="1"/>
</dbReference>
<feature type="transmembrane region" description="Helical" evidence="7">
    <location>
        <begin position="68"/>
        <end position="93"/>
    </location>
</feature>
<keyword evidence="5 7" id="KW-1133">Transmembrane helix</keyword>
<reference evidence="9 10" key="1">
    <citation type="journal article" date="2014" name="Appl. Environ. Microbiol.">
        <title>Genomic encyclopedia of type strains of the genus Bifidobacterium.</title>
        <authorList>
            <person name="Milani C."/>
            <person name="Lugli G.A."/>
            <person name="Duranti S."/>
            <person name="Turroni F."/>
            <person name="Bottacini F."/>
            <person name="Mangifesta M."/>
            <person name="Sanchez B."/>
            <person name="Viappiani A."/>
            <person name="Mancabelli L."/>
            <person name="Taminiau B."/>
            <person name="Delcenserie V."/>
            <person name="Barrangou R."/>
            <person name="Margolles A."/>
            <person name="van Sinderen D."/>
            <person name="Ventura M."/>
        </authorList>
    </citation>
    <scope>NUCLEOTIDE SEQUENCE [LARGE SCALE GENOMIC DNA]</scope>
    <source>
        <strain evidence="9 10">DSM 19703</strain>
    </source>
</reference>
<dbReference type="RefSeq" id="WP_044087125.1">
    <property type="nucleotide sequence ID" value="NZ_ATLK01000001.1"/>
</dbReference>
<protein>
    <submittedName>
        <fullName evidence="9">Sugar ABC transporter, permease protein</fullName>
    </submittedName>
</protein>
<dbReference type="AlphaFoldDB" id="A0A080N399"/>
<dbReference type="SUPFAM" id="SSF161098">
    <property type="entry name" value="MetI-like"/>
    <property type="match status" value="1"/>
</dbReference>
<keyword evidence="10" id="KW-1185">Reference proteome</keyword>
<dbReference type="GO" id="GO:0005886">
    <property type="term" value="C:plasma membrane"/>
    <property type="evidence" value="ECO:0007669"/>
    <property type="project" value="UniProtKB-SubCell"/>
</dbReference>
<dbReference type="GO" id="GO:0055085">
    <property type="term" value="P:transmembrane transport"/>
    <property type="evidence" value="ECO:0007669"/>
    <property type="project" value="InterPro"/>
</dbReference>
<evidence type="ECO:0000256" key="6">
    <source>
        <dbReference type="ARBA" id="ARBA00023136"/>
    </source>
</evidence>
<dbReference type="PANTHER" id="PTHR43005:SF1">
    <property type="entry name" value="SPERMIDINE_PUTRESCINE TRANSPORT SYSTEM PERMEASE PROTEIN"/>
    <property type="match status" value="1"/>
</dbReference>
<gene>
    <name evidence="9" type="ORF">BBOMB_0779</name>
</gene>
<evidence type="ECO:0000313" key="9">
    <source>
        <dbReference type="EMBL" id="KFF31426.1"/>
    </source>
</evidence>
<comment type="similarity">
    <text evidence="7">Belongs to the binding-protein-dependent transport system permease family.</text>
</comment>
<dbReference type="InterPro" id="IPR035906">
    <property type="entry name" value="MetI-like_sf"/>
</dbReference>
<sequence>MREFSKRYWPTIPGIILMAAFMLGPVIWAFYGSLTNVSLTGPRAQNPDFIGLKNYSHLFTDPAFPKSIWLTIVFVLLSAVVAQNLLGLLLAVLLERSNKIIGRAVSTTVVAAWVMPELVSAFACYAFFSKAGTMNQILGVFGLHEIEWLFAFPMASVILANIWRGTAYSMMNYQAAIGEVDHSLTEAAVVDGANSWQVFAHITVPVIKQTIVTNMMLITLQTMSAFTLIFVMTAGGPGTKSMTLPVFAYKVAFKYGDIGYGCAIAVVMLVIGAIFGVIYIRSMKNEKGLSNE</sequence>
<comment type="caution">
    <text evidence="9">The sequence shown here is derived from an EMBL/GenBank/DDBJ whole genome shotgun (WGS) entry which is preliminary data.</text>
</comment>
<dbReference type="InterPro" id="IPR000515">
    <property type="entry name" value="MetI-like"/>
</dbReference>
<dbReference type="CDD" id="cd06261">
    <property type="entry name" value="TM_PBP2"/>
    <property type="match status" value="1"/>
</dbReference>
<evidence type="ECO:0000256" key="3">
    <source>
        <dbReference type="ARBA" id="ARBA00022475"/>
    </source>
</evidence>
<feature type="transmembrane region" description="Helical" evidence="7">
    <location>
        <begin position="258"/>
        <end position="280"/>
    </location>
</feature>
<dbReference type="Proteomes" id="UP000028730">
    <property type="component" value="Unassembled WGS sequence"/>
</dbReference>
<feature type="domain" description="ABC transmembrane type-1" evidence="8">
    <location>
        <begin position="69"/>
        <end position="279"/>
    </location>
</feature>
<keyword evidence="6 7" id="KW-0472">Membrane</keyword>
<dbReference type="OrthoDB" id="9804439at2"/>
<dbReference type="eggNOG" id="COG1175">
    <property type="taxonomic scope" value="Bacteria"/>
</dbReference>
<evidence type="ECO:0000259" key="8">
    <source>
        <dbReference type="PROSITE" id="PS50928"/>
    </source>
</evidence>
<dbReference type="STRING" id="1341695.BBOMB_0779"/>
<evidence type="ECO:0000256" key="2">
    <source>
        <dbReference type="ARBA" id="ARBA00022448"/>
    </source>
</evidence>
<dbReference type="EMBL" id="ATLK01000001">
    <property type="protein sequence ID" value="KFF31426.1"/>
    <property type="molecule type" value="Genomic_DNA"/>
</dbReference>